<organism evidence="1 2">
    <name type="scientific">Peronosclerospora sorghi</name>
    <dbReference type="NCBI Taxonomy" id="230839"/>
    <lineage>
        <taxon>Eukaryota</taxon>
        <taxon>Sar</taxon>
        <taxon>Stramenopiles</taxon>
        <taxon>Oomycota</taxon>
        <taxon>Peronosporomycetes</taxon>
        <taxon>Peronosporales</taxon>
        <taxon>Peronosporaceae</taxon>
        <taxon>Peronosclerospora</taxon>
    </lineage>
</organism>
<accession>A0ACC0VHS7</accession>
<name>A0ACC0VHS7_9STRA</name>
<evidence type="ECO:0000313" key="1">
    <source>
        <dbReference type="EMBL" id="KAI9906055.1"/>
    </source>
</evidence>
<comment type="caution">
    <text evidence="1">The sequence shown here is derived from an EMBL/GenBank/DDBJ whole genome shotgun (WGS) entry which is preliminary data.</text>
</comment>
<keyword evidence="2" id="KW-1185">Reference proteome</keyword>
<sequence length="210" mass="23289">MFSNQALLVLVQPLYTHRLERDESECSQATDLDTNDPDRPRRSPISYPILGVRRKWYVVLGSIHHAVAVFTLAGIRALHPLALPPRDALVVFALYLVSVVSFGCMITTLCIQMRVMEYSQLESLRDRGTLQVSYLVFRCVVSIGTSVLSFLAVCTGATSPLSIFSCMNLLEDVKSSSYYPSGVSFYPVTTFNTLSLVFLKEALNAAFCTS</sequence>
<protein>
    <submittedName>
        <fullName evidence="1">Uncharacterized protein</fullName>
    </submittedName>
</protein>
<reference evidence="1 2" key="1">
    <citation type="journal article" date="2022" name="bioRxiv">
        <title>The genome of the oomycete Peronosclerospora sorghi, a cosmopolitan pathogen of maize and sorghum, is inflated with dispersed pseudogenes.</title>
        <authorList>
            <person name="Fletcher K."/>
            <person name="Martin F."/>
            <person name="Isakeit T."/>
            <person name="Cavanaugh K."/>
            <person name="Magill C."/>
            <person name="Michelmore R."/>
        </authorList>
    </citation>
    <scope>NUCLEOTIDE SEQUENCE [LARGE SCALE GENOMIC DNA]</scope>
    <source>
        <strain evidence="1">P6</strain>
    </source>
</reference>
<gene>
    <name evidence="1" type="ORF">PsorP6_014418</name>
</gene>
<dbReference type="Proteomes" id="UP001163321">
    <property type="component" value="Chromosome 9"/>
</dbReference>
<proteinExistence type="predicted"/>
<dbReference type="EMBL" id="CM047588">
    <property type="protein sequence ID" value="KAI9906055.1"/>
    <property type="molecule type" value="Genomic_DNA"/>
</dbReference>
<evidence type="ECO:0000313" key="2">
    <source>
        <dbReference type="Proteomes" id="UP001163321"/>
    </source>
</evidence>